<feature type="transmembrane region" description="Helical" evidence="1">
    <location>
        <begin position="80"/>
        <end position="99"/>
    </location>
</feature>
<feature type="transmembrane region" description="Helical" evidence="1">
    <location>
        <begin position="139"/>
        <end position="156"/>
    </location>
</feature>
<proteinExistence type="predicted"/>
<keyword evidence="1" id="KW-0812">Transmembrane</keyword>
<feature type="transmembrane region" description="Helical" evidence="1">
    <location>
        <begin position="54"/>
        <end position="74"/>
    </location>
</feature>
<dbReference type="EMBL" id="CAHIKZ030001335">
    <property type="protein sequence ID" value="CAE1260483.1"/>
    <property type="molecule type" value="Genomic_DNA"/>
</dbReference>
<keyword evidence="3" id="KW-1185">Reference proteome</keyword>
<evidence type="ECO:0000313" key="2">
    <source>
        <dbReference type="EMBL" id="CAE1260483.1"/>
    </source>
</evidence>
<accession>A0A812CBV8</accession>
<dbReference type="Proteomes" id="UP000597762">
    <property type="component" value="Unassembled WGS sequence"/>
</dbReference>
<protein>
    <submittedName>
        <fullName evidence="2">Uncharacterized protein</fullName>
    </submittedName>
</protein>
<reference evidence="2" key="1">
    <citation type="submission" date="2021-01" db="EMBL/GenBank/DDBJ databases">
        <authorList>
            <person name="Li R."/>
            <person name="Bekaert M."/>
        </authorList>
    </citation>
    <scope>NUCLEOTIDE SEQUENCE</scope>
    <source>
        <strain evidence="2">Farmed</strain>
    </source>
</reference>
<feature type="transmembrane region" description="Helical" evidence="1">
    <location>
        <begin position="106"/>
        <end position="127"/>
    </location>
</feature>
<organism evidence="2 3">
    <name type="scientific">Acanthosepion pharaonis</name>
    <name type="common">Pharaoh cuttlefish</name>
    <name type="synonym">Sepia pharaonis</name>
    <dbReference type="NCBI Taxonomy" id="158019"/>
    <lineage>
        <taxon>Eukaryota</taxon>
        <taxon>Metazoa</taxon>
        <taxon>Spiralia</taxon>
        <taxon>Lophotrochozoa</taxon>
        <taxon>Mollusca</taxon>
        <taxon>Cephalopoda</taxon>
        <taxon>Coleoidea</taxon>
        <taxon>Decapodiformes</taxon>
        <taxon>Sepiida</taxon>
        <taxon>Sepiina</taxon>
        <taxon>Sepiidae</taxon>
        <taxon>Acanthosepion</taxon>
    </lineage>
</organism>
<sequence length="157" mass="18608">MFLIRGDDICRRNVKSLPVAKHSKCLPITETLFINRAKAEAGVYQQLFLSLSPIFFLHFYIIFCLSFFCFSLFILPFSFPYLFCFFFFLFLFPHFVFSLHSFPFTFIFFLSLLPFSSFFNSLILFLSPFLASFTFSSPFLSFFPFSLCFSLVHLFYH</sequence>
<keyword evidence="1" id="KW-0472">Membrane</keyword>
<evidence type="ECO:0000256" key="1">
    <source>
        <dbReference type="SAM" id="Phobius"/>
    </source>
</evidence>
<comment type="caution">
    <text evidence="2">The sequence shown here is derived from an EMBL/GenBank/DDBJ whole genome shotgun (WGS) entry which is preliminary data.</text>
</comment>
<dbReference type="AlphaFoldDB" id="A0A812CBV8"/>
<keyword evidence="1" id="KW-1133">Transmembrane helix</keyword>
<evidence type="ECO:0000313" key="3">
    <source>
        <dbReference type="Proteomes" id="UP000597762"/>
    </source>
</evidence>
<name>A0A812CBV8_ACAPH</name>
<gene>
    <name evidence="2" type="ORF">SPHA_32157</name>
</gene>